<comment type="caution">
    <text evidence="1">The sequence shown here is derived from an EMBL/GenBank/DDBJ whole genome shotgun (WGS) entry which is preliminary data.</text>
</comment>
<evidence type="ECO:0000313" key="2">
    <source>
        <dbReference type="Proteomes" id="UP001060215"/>
    </source>
</evidence>
<keyword evidence="2" id="KW-1185">Reference proteome</keyword>
<name>A0ACC0HTG8_9ERIC</name>
<gene>
    <name evidence="1" type="ORF">LOK49_LG05G01947</name>
</gene>
<organism evidence="1 2">
    <name type="scientific">Camellia lanceoleosa</name>
    <dbReference type="NCBI Taxonomy" id="1840588"/>
    <lineage>
        <taxon>Eukaryota</taxon>
        <taxon>Viridiplantae</taxon>
        <taxon>Streptophyta</taxon>
        <taxon>Embryophyta</taxon>
        <taxon>Tracheophyta</taxon>
        <taxon>Spermatophyta</taxon>
        <taxon>Magnoliopsida</taxon>
        <taxon>eudicotyledons</taxon>
        <taxon>Gunneridae</taxon>
        <taxon>Pentapetalae</taxon>
        <taxon>asterids</taxon>
        <taxon>Ericales</taxon>
        <taxon>Theaceae</taxon>
        <taxon>Camellia</taxon>
    </lineage>
</organism>
<accession>A0ACC0HTG8</accession>
<protein>
    <submittedName>
        <fullName evidence="1">Uncharacterized protein</fullName>
    </submittedName>
</protein>
<sequence>MVLGVLAEILQLFKSTATQHLTEKQKQPIDGFLLLRDDGFHAMFLLAELAGGKIGVHPDSGSTVVHGGFVVGDKGPDFKKLLAEIELQFVASLAALALDIADYGEDLVGNEVVEAVDGGSPVGGPGEWGRDQVALALAGACVGLRRARRGQEGPAGEGGMKSGWEGGVGGELGRRVGEEGMEWW</sequence>
<reference evidence="1 2" key="1">
    <citation type="journal article" date="2022" name="Plant J.">
        <title>Chromosome-level genome of Camellia lanceoleosa provides a valuable resource for understanding genome evolution and self-incompatibility.</title>
        <authorList>
            <person name="Gong W."/>
            <person name="Xiao S."/>
            <person name="Wang L."/>
            <person name="Liao Z."/>
            <person name="Chang Y."/>
            <person name="Mo W."/>
            <person name="Hu G."/>
            <person name="Li W."/>
            <person name="Zhao G."/>
            <person name="Zhu H."/>
            <person name="Hu X."/>
            <person name="Ji K."/>
            <person name="Xiang X."/>
            <person name="Song Q."/>
            <person name="Yuan D."/>
            <person name="Jin S."/>
            <person name="Zhang L."/>
        </authorList>
    </citation>
    <scope>NUCLEOTIDE SEQUENCE [LARGE SCALE GENOMIC DNA]</scope>
    <source>
        <strain evidence="1">SQ_2022a</strain>
    </source>
</reference>
<proteinExistence type="predicted"/>
<evidence type="ECO:0000313" key="1">
    <source>
        <dbReference type="EMBL" id="KAI8015780.1"/>
    </source>
</evidence>
<dbReference type="Proteomes" id="UP001060215">
    <property type="component" value="Chromosome 4"/>
</dbReference>
<dbReference type="EMBL" id="CM045761">
    <property type="protein sequence ID" value="KAI8015780.1"/>
    <property type="molecule type" value="Genomic_DNA"/>
</dbReference>